<feature type="region of interest" description="Disordered" evidence="1">
    <location>
        <begin position="1"/>
        <end position="37"/>
    </location>
</feature>
<feature type="transmembrane region" description="Helical" evidence="2">
    <location>
        <begin position="80"/>
        <end position="103"/>
    </location>
</feature>
<protein>
    <submittedName>
        <fullName evidence="3">Uncharacterized protein</fullName>
    </submittedName>
</protein>
<dbReference type="EMBL" id="SJJR01000010">
    <property type="protein sequence ID" value="TCB96218.1"/>
    <property type="molecule type" value="Genomic_DNA"/>
</dbReference>
<accession>A0A4R0GLD2</accession>
<organism evidence="3 4">
    <name type="scientific">Micromonospora zingiberis</name>
    <dbReference type="NCBI Taxonomy" id="2053011"/>
    <lineage>
        <taxon>Bacteria</taxon>
        <taxon>Bacillati</taxon>
        <taxon>Actinomycetota</taxon>
        <taxon>Actinomycetes</taxon>
        <taxon>Micromonosporales</taxon>
        <taxon>Micromonosporaceae</taxon>
        <taxon>Micromonospora</taxon>
    </lineage>
</organism>
<evidence type="ECO:0000313" key="4">
    <source>
        <dbReference type="Proteomes" id="UP000292274"/>
    </source>
</evidence>
<keyword evidence="2" id="KW-0472">Membrane</keyword>
<evidence type="ECO:0000256" key="2">
    <source>
        <dbReference type="SAM" id="Phobius"/>
    </source>
</evidence>
<keyword evidence="4" id="KW-1185">Reference proteome</keyword>
<dbReference type="Proteomes" id="UP000292274">
    <property type="component" value="Unassembled WGS sequence"/>
</dbReference>
<comment type="caution">
    <text evidence="3">The sequence shown here is derived from an EMBL/GenBank/DDBJ whole genome shotgun (WGS) entry which is preliminary data.</text>
</comment>
<dbReference type="AlphaFoldDB" id="A0A4R0GLD2"/>
<name>A0A4R0GLD2_9ACTN</name>
<evidence type="ECO:0000313" key="3">
    <source>
        <dbReference type="EMBL" id="TCB96218.1"/>
    </source>
</evidence>
<keyword evidence="2" id="KW-1133">Transmembrane helix</keyword>
<gene>
    <name evidence="3" type="ORF">E0H26_16515</name>
</gene>
<evidence type="ECO:0000256" key="1">
    <source>
        <dbReference type="SAM" id="MobiDB-lite"/>
    </source>
</evidence>
<proteinExistence type="predicted"/>
<sequence>MTSDGTPAGRPTSEEPPRLRTPRQPTTLPDWMLDPPPPRRTLGVRVAEAVAALPGAARVRRRWWAWQDRDRLYQRYPNSFKFVAIVVSWVVVMVLVMLIYALYSQA</sequence>
<reference evidence="3 4" key="1">
    <citation type="submission" date="2019-02" db="EMBL/GenBank/DDBJ databases">
        <title>Jishengella sp. nov., isolated from a root of Zingiber montanum.</title>
        <authorList>
            <person name="Kuncharoen N."/>
            <person name="Kudo T."/>
            <person name="Masahiro Y."/>
            <person name="Ohkuma M."/>
            <person name="Tanasupawat S."/>
        </authorList>
    </citation>
    <scope>NUCLEOTIDE SEQUENCE [LARGE SCALE GENOMIC DNA]</scope>
    <source>
        <strain evidence="3 4">PLAI 1-1</strain>
    </source>
</reference>
<keyword evidence="2" id="KW-0812">Transmembrane</keyword>
<dbReference type="RefSeq" id="WP_131304538.1">
    <property type="nucleotide sequence ID" value="NZ_SJJR01000010.1"/>
</dbReference>